<accession>A0A5J5T5X7</accession>
<evidence type="ECO:0000313" key="7">
    <source>
        <dbReference type="Proteomes" id="UP000327439"/>
    </source>
</evidence>
<dbReference type="Proteomes" id="UP000327439">
    <property type="component" value="Chromosome A12"/>
</dbReference>
<dbReference type="PANTHER" id="PTHR45648">
    <property type="entry name" value="GDSL LIPASE/ACYLHYDROLASE FAMILY PROTEIN (AFU_ORTHOLOGUE AFUA_4G14700)"/>
    <property type="match status" value="1"/>
</dbReference>
<name>A0A5J5T5X7_GOSBA</name>
<keyword evidence="4" id="KW-0443">Lipid metabolism</keyword>
<evidence type="ECO:0000256" key="2">
    <source>
        <dbReference type="ARBA" id="ARBA00022801"/>
    </source>
</evidence>
<feature type="signal peptide" evidence="5">
    <location>
        <begin position="1"/>
        <end position="22"/>
    </location>
</feature>
<dbReference type="OrthoDB" id="1600564at2759"/>
<proteinExistence type="inferred from homology"/>
<dbReference type="EMBL" id="CM018213">
    <property type="protein sequence ID" value="KAB2051127.1"/>
    <property type="molecule type" value="Genomic_DNA"/>
</dbReference>
<organism evidence="6 7">
    <name type="scientific">Gossypium barbadense</name>
    <name type="common">Sea Island cotton</name>
    <name type="synonym">Hibiscus barbadensis</name>
    <dbReference type="NCBI Taxonomy" id="3634"/>
    <lineage>
        <taxon>Eukaryota</taxon>
        <taxon>Viridiplantae</taxon>
        <taxon>Streptophyta</taxon>
        <taxon>Embryophyta</taxon>
        <taxon>Tracheophyta</taxon>
        <taxon>Spermatophyta</taxon>
        <taxon>Magnoliopsida</taxon>
        <taxon>eudicotyledons</taxon>
        <taxon>Gunneridae</taxon>
        <taxon>Pentapetalae</taxon>
        <taxon>rosids</taxon>
        <taxon>malvids</taxon>
        <taxon>Malvales</taxon>
        <taxon>Malvaceae</taxon>
        <taxon>Malvoideae</taxon>
        <taxon>Gossypium</taxon>
    </lineage>
</organism>
<evidence type="ECO:0000256" key="1">
    <source>
        <dbReference type="ARBA" id="ARBA00008668"/>
    </source>
</evidence>
<dbReference type="Gene3D" id="3.40.50.1110">
    <property type="entry name" value="SGNH hydrolase"/>
    <property type="match status" value="2"/>
</dbReference>
<dbReference type="GO" id="GO:0016042">
    <property type="term" value="P:lipid catabolic process"/>
    <property type="evidence" value="ECO:0007669"/>
    <property type="project" value="UniProtKB-KW"/>
</dbReference>
<evidence type="ECO:0000256" key="4">
    <source>
        <dbReference type="ARBA" id="ARBA00023098"/>
    </source>
</evidence>
<dbReference type="AlphaFoldDB" id="A0A5J5T5X7"/>
<feature type="chain" id="PRO_5023838758" description="GDSL esterase/lipase" evidence="5">
    <location>
        <begin position="23"/>
        <end position="281"/>
    </location>
</feature>
<comment type="similarity">
    <text evidence="1">Belongs to the 'GDSL' lipolytic enzyme family.</text>
</comment>
<keyword evidence="3" id="KW-0442">Lipid degradation</keyword>
<evidence type="ECO:0000313" key="6">
    <source>
        <dbReference type="EMBL" id="KAB2051127.1"/>
    </source>
</evidence>
<evidence type="ECO:0008006" key="8">
    <source>
        <dbReference type="Google" id="ProtNLM"/>
    </source>
</evidence>
<dbReference type="GO" id="GO:0016788">
    <property type="term" value="F:hydrolase activity, acting on ester bonds"/>
    <property type="evidence" value="ECO:0007669"/>
    <property type="project" value="InterPro"/>
</dbReference>
<evidence type="ECO:0000256" key="5">
    <source>
        <dbReference type="SAM" id="SignalP"/>
    </source>
</evidence>
<dbReference type="InterPro" id="IPR001087">
    <property type="entry name" value="GDSL"/>
</dbReference>
<keyword evidence="7" id="KW-1185">Reference proteome</keyword>
<gene>
    <name evidence="6" type="ORF">ES319_A12G035100v1</name>
</gene>
<dbReference type="PANTHER" id="PTHR45648:SF17">
    <property type="entry name" value="GDSL ESTERASE_LIPASE"/>
    <property type="match status" value="1"/>
</dbReference>
<dbReference type="InterPro" id="IPR036514">
    <property type="entry name" value="SGNH_hydro_sf"/>
</dbReference>
<protein>
    <recommendedName>
        <fullName evidence="8">GDSL esterase/lipase</fullName>
    </recommendedName>
</protein>
<reference evidence="7" key="1">
    <citation type="journal article" date="2020" name="Nat. Genet.">
        <title>Genomic diversifications of five Gossypium allopolyploid species and their impact on cotton improvement.</title>
        <authorList>
            <person name="Chen Z.J."/>
            <person name="Sreedasyam A."/>
            <person name="Ando A."/>
            <person name="Song Q."/>
            <person name="De Santiago L.M."/>
            <person name="Hulse-Kemp A.M."/>
            <person name="Ding M."/>
            <person name="Ye W."/>
            <person name="Kirkbride R.C."/>
            <person name="Jenkins J."/>
            <person name="Plott C."/>
            <person name="Lovell J."/>
            <person name="Lin Y.M."/>
            <person name="Vaughn R."/>
            <person name="Liu B."/>
            <person name="Simpson S."/>
            <person name="Scheffler B.E."/>
            <person name="Wen L."/>
            <person name="Saski C.A."/>
            <person name="Grover C.E."/>
            <person name="Hu G."/>
            <person name="Conover J.L."/>
            <person name="Carlson J.W."/>
            <person name="Shu S."/>
            <person name="Boston L.B."/>
            <person name="Williams M."/>
            <person name="Peterson D.G."/>
            <person name="McGee K."/>
            <person name="Jones D.C."/>
            <person name="Wendel J.F."/>
            <person name="Stelly D.M."/>
            <person name="Grimwood J."/>
            <person name="Schmutz J."/>
        </authorList>
    </citation>
    <scope>NUCLEOTIDE SEQUENCE [LARGE SCALE GENOMIC DNA]</scope>
    <source>
        <strain evidence="7">cv. 3-79</strain>
    </source>
</reference>
<keyword evidence="2" id="KW-0378">Hydrolase</keyword>
<evidence type="ECO:0000256" key="3">
    <source>
        <dbReference type="ARBA" id="ARBA00022963"/>
    </source>
</evidence>
<keyword evidence="5" id="KW-0732">Signal</keyword>
<dbReference type="InterPro" id="IPR051058">
    <property type="entry name" value="GDSL_Est/Lipase"/>
</dbReference>
<sequence>MEKRFVFVVFSLVIGVVQSVNAEVPAIFVLGDSTSDVGTNNYLPQSTIKANFPHHGIDFPFAIPTGRFSNGFNTADFLAKLFGFKKSPPPFFSQNVKFSIKIRKFRGINFSSAGCGLLGSTGQTTNLISLGARKFGIVSVPALGCCPSQRIYQANGECLEELNNQARAFFSTMELLLGNLRLEFKDIKYSLGNMVDMTLNVIDNALAFNFKFVKTACCGSGTLNAQGSCSPISDLCSNRNEYLFWDSFHPTQTASKLAAFTLYGGEPRFVSPINFSQLPDA</sequence>
<dbReference type="Pfam" id="PF00657">
    <property type="entry name" value="Lipase_GDSL"/>
    <property type="match status" value="1"/>
</dbReference>